<organism evidence="1 2">
    <name type="scientific">Lyophyllum shimeji</name>
    <name type="common">Hon-shimeji</name>
    <name type="synonym">Tricholoma shimeji</name>
    <dbReference type="NCBI Taxonomy" id="47721"/>
    <lineage>
        <taxon>Eukaryota</taxon>
        <taxon>Fungi</taxon>
        <taxon>Dikarya</taxon>
        <taxon>Basidiomycota</taxon>
        <taxon>Agaricomycotina</taxon>
        <taxon>Agaricomycetes</taxon>
        <taxon>Agaricomycetidae</taxon>
        <taxon>Agaricales</taxon>
        <taxon>Tricholomatineae</taxon>
        <taxon>Lyophyllaceae</taxon>
        <taxon>Lyophyllum</taxon>
    </lineage>
</organism>
<dbReference type="InterPro" id="IPR029021">
    <property type="entry name" value="Prot-tyrosine_phosphatase-like"/>
</dbReference>
<reference evidence="1" key="1">
    <citation type="submission" date="2022-07" db="EMBL/GenBank/DDBJ databases">
        <title>The genome of Lyophyllum shimeji provides insight into the initial evolution of ectomycorrhizal fungal genome.</title>
        <authorList>
            <person name="Kobayashi Y."/>
            <person name="Shibata T."/>
            <person name="Hirakawa H."/>
            <person name="Shigenobu S."/>
            <person name="Nishiyama T."/>
            <person name="Yamada A."/>
            <person name="Hasebe M."/>
            <person name="Kawaguchi M."/>
        </authorList>
    </citation>
    <scope>NUCLEOTIDE SEQUENCE</scope>
    <source>
        <strain evidence="1">AT787</strain>
    </source>
</reference>
<protein>
    <submittedName>
        <fullName evidence="1">Tyrosine phosphatase family protein</fullName>
    </submittedName>
</protein>
<sequence>MTRLEKTRVDNSPTSTALRNGFCLMGINNSPIMSSASQSDPTSGNILRSLPFVVVDGVMNMRTVGGYPAAAYAAGTQVTPLHVFRSGDLSRITELGQTQLRALGITTVFDLRSEAEIARYGSTTPGIEGVRVVRAPAMTDAAWHAADLEALLRKYQENEIATFVEEYEDRLKTAGLAFKTIFTHLRDRPSEPCLVFDTAGKDRTGLFAAVLLLLLGASDADIVKDYALTTQGLAPYADMLAERFKAVPVFRDNWEGFLKMGSSREEPMAATLAMIRAKFGGAEGYLKTVKWCTRHRQRGSGRKSNVLHYSIAVQGELQEYTSQVRVYE</sequence>
<accession>A0A9P3PZQ1</accession>
<dbReference type="InterPro" id="IPR026893">
    <property type="entry name" value="Tyr/Ser_Pase_IphP-type"/>
</dbReference>
<evidence type="ECO:0000313" key="1">
    <source>
        <dbReference type="EMBL" id="GLB44960.1"/>
    </source>
</evidence>
<dbReference type="PANTHER" id="PTHR31126">
    <property type="entry name" value="TYROSINE-PROTEIN PHOSPHATASE"/>
    <property type="match status" value="1"/>
</dbReference>
<dbReference type="EMBL" id="BRPK01000019">
    <property type="protein sequence ID" value="GLB44960.1"/>
    <property type="molecule type" value="Genomic_DNA"/>
</dbReference>
<dbReference type="GO" id="GO:0004721">
    <property type="term" value="F:phosphoprotein phosphatase activity"/>
    <property type="evidence" value="ECO:0007669"/>
    <property type="project" value="InterPro"/>
</dbReference>
<dbReference type="Gene3D" id="3.90.190.10">
    <property type="entry name" value="Protein tyrosine phosphatase superfamily"/>
    <property type="match status" value="1"/>
</dbReference>
<dbReference type="Pfam" id="PF13350">
    <property type="entry name" value="Y_phosphatase3"/>
    <property type="match status" value="1"/>
</dbReference>
<dbReference type="AlphaFoldDB" id="A0A9P3PZQ1"/>
<keyword evidence="2" id="KW-1185">Reference proteome</keyword>
<proteinExistence type="predicted"/>
<evidence type="ECO:0000313" key="2">
    <source>
        <dbReference type="Proteomes" id="UP001063166"/>
    </source>
</evidence>
<dbReference type="SUPFAM" id="SSF52799">
    <property type="entry name" value="(Phosphotyrosine protein) phosphatases II"/>
    <property type="match status" value="1"/>
</dbReference>
<dbReference type="Proteomes" id="UP001063166">
    <property type="component" value="Unassembled WGS sequence"/>
</dbReference>
<name>A0A9P3PZQ1_LYOSH</name>
<dbReference type="OrthoDB" id="9988524at2759"/>
<comment type="caution">
    <text evidence="1">The sequence shown here is derived from an EMBL/GenBank/DDBJ whole genome shotgun (WGS) entry which is preliminary data.</text>
</comment>
<dbReference type="PANTHER" id="PTHR31126:SF1">
    <property type="entry name" value="TYROSINE SPECIFIC PROTEIN PHOSPHATASES DOMAIN-CONTAINING PROTEIN"/>
    <property type="match status" value="1"/>
</dbReference>
<gene>
    <name evidence="1" type="ORF">LshimejAT787_1900380</name>
</gene>